<dbReference type="Gene3D" id="3.20.20.140">
    <property type="entry name" value="Metal-dependent hydrolases"/>
    <property type="match status" value="1"/>
</dbReference>
<reference evidence="3 4" key="1">
    <citation type="journal article" date="2014" name="Genome Announc.">
        <title>Draft Genome Sequence of Lysobacter capsici AZ78, a Bacterium Antagonistic to Plant-Pathogenic Oomycetes.</title>
        <authorList>
            <person name="Puopolo G."/>
            <person name="Sonego P."/>
            <person name="Engelen K."/>
            <person name="Pertot I."/>
        </authorList>
    </citation>
    <scope>NUCLEOTIDE SEQUENCE [LARGE SCALE GENOMIC DNA]</scope>
    <source>
        <strain evidence="3 4">AZ78</strain>
    </source>
</reference>
<dbReference type="GO" id="GO:0019748">
    <property type="term" value="P:secondary metabolic process"/>
    <property type="evidence" value="ECO:0007669"/>
    <property type="project" value="TreeGrafter"/>
</dbReference>
<evidence type="ECO:0000256" key="1">
    <source>
        <dbReference type="ARBA" id="ARBA00023239"/>
    </source>
</evidence>
<dbReference type="InterPro" id="IPR032465">
    <property type="entry name" value="ACMSD"/>
</dbReference>
<dbReference type="Pfam" id="PF04909">
    <property type="entry name" value="Amidohydro_2"/>
    <property type="match status" value="1"/>
</dbReference>
<dbReference type="PANTHER" id="PTHR21240:SF28">
    <property type="entry name" value="ISO-OROTATE DECARBOXYLASE (EUROFUNG)"/>
    <property type="match status" value="1"/>
</dbReference>
<dbReference type="GO" id="GO:0016831">
    <property type="term" value="F:carboxy-lyase activity"/>
    <property type="evidence" value="ECO:0007669"/>
    <property type="project" value="InterPro"/>
</dbReference>
<accession>A0A108U4M3</accession>
<evidence type="ECO:0000259" key="2">
    <source>
        <dbReference type="Pfam" id="PF04909"/>
    </source>
</evidence>
<evidence type="ECO:0000313" key="4">
    <source>
        <dbReference type="Proteomes" id="UP000023435"/>
    </source>
</evidence>
<sequence length="167" mass="19047">MKAIKLHPHTQEFDITDPKVRVLCKLAGELGVAVLFDNFNIVPGDSQYLFNLAVQLPKTHFVFAHMGGMDFRFWNLLFMARTAKDFFFDNIHFDISATAVLVADSPLEAEFVWTIRNVGIDDVMLGSAYPQLSLKQAVDALEKLDLSAQEKRKIRWDNANRLFGDKR</sequence>
<dbReference type="SUPFAM" id="SSF51556">
    <property type="entry name" value="Metallo-dependent hydrolases"/>
    <property type="match status" value="1"/>
</dbReference>
<feature type="domain" description="Amidohydrolase-related" evidence="2">
    <location>
        <begin position="2"/>
        <end position="164"/>
    </location>
</feature>
<dbReference type="GO" id="GO:0005737">
    <property type="term" value="C:cytoplasm"/>
    <property type="evidence" value="ECO:0007669"/>
    <property type="project" value="TreeGrafter"/>
</dbReference>
<dbReference type="GO" id="GO:0016787">
    <property type="term" value="F:hydrolase activity"/>
    <property type="evidence" value="ECO:0007669"/>
    <property type="project" value="InterPro"/>
</dbReference>
<organism evidence="3 4">
    <name type="scientific">Lysobacter capsici AZ78</name>
    <dbReference type="NCBI Taxonomy" id="1444315"/>
    <lineage>
        <taxon>Bacteria</taxon>
        <taxon>Pseudomonadati</taxon>
        <taxon>Pseudomonadota</taxon>
        <taxon>Gammaproteobacteria</taxon>
        <taxon>Lysobacterales</taxon>
        <taxon>Lysobacteraceae</taxon>
        <taxon>Lysobacter</taxon>
    </lineage>
</organism>
<dbReference type="EMBL" id="JAJA02000001">
    <property type="protein sequence ID" value="KWS02473.1"/>
    <property type="molecule type" value="Genomic_DNA"/>
</dbReference>
<comment type="caution">
    <text evidence="3">The sequence shown here is derived from an EMBL/GenBank/DDBJ whole genome shotgun (WGS) entry which is preliminary data.</text>
</comment>
<keyword evidence="1" id="KW-0456">Lyase</keyword>
<gene>
    <name evidence="3" type="ORF">AZ78_0017</name>
</gene>
<dbReference type="InterPro" id="IPR032466">
    <property type="entry name" value="Metal_Hydrolase"/>
</dbReference>
<dbReference type="Proteomes" id="UP000023435">
    <property type="component" value="Unassembled WGS sequence"/>
</dbReference>
<dbReference type="AlphaFoldDB" id="A0A108U4M3"/>
<name>A0A108U4M3_9GAMM</name>
<dbReference type="InterPro" id="IPR006680">
    <property type="entry name" value="Amidohydro-rel"/>
</dbReference>
<proteinExistence type="predicted"/>
<evidence type="ECO:0000313" key="3">
    <source>
        <dbReference type="EMBL" id="KWS02473.1"/>
    </source>
</evidence>
<keyword evidence="4" id="KW-1185">Reference proteome</keyword>
<protein>
    <recommendedName>
        <fullName evidence="2">Amidohydrolase-related domain-containing protein</fullName>
    </recommendedName>
</protein>
<dbReference type="PANTHER" id="PTHR21240">
    <property type="entry name" value="2-AMINO-3-CARBOXYLMUCONATE-6-SEMIALDEHYDE DECARBOXYLASE"/>
    <property type="match status" value="1"/>
</dbReference>